<keyword evidence="1" id="KW-0472">Membrane</keyword>
<comment type="caution">
    <text evidence="2">The sequence shown here is derived from an EMBL/GenBank/DDBJ whole genome shotgun (WGS) entry which is preliminary data.</text>
</comment>
<evidence type="ECO:0000313" key="2">
    <source>
        <dbReference type="EMBL" id="MCP8968317.1"/>
    </source>
</evidence>
<gene>
    <name evidence="2" type="ORF">NK662_07150</name>
</gene>
<keyword evidence="1" id="KW-1133">Transmembrane helix</keyword>
<dbReference type="AlphaFoldDB" id="A0AA41X3Z7"/>
<sequence>MGKSRILGALALVLLAFLLYIFSLLETFPLLLSVPFLFASIVWFVWQFASRNRFRGFRS</sequence>
<protein>
    <submittedName>
        <fullName evidence="2">Uncharacterized protein</fullName>
    </submittedName>
</protein>
<feature type="transmembrane region" description="Helical" evidence="1">
    <location>
        <begin position="31"/>
        <end position="49"/>
    </location>
</feature>
<dbReference type="RefSeq" id="WP_254758229.1">
    <property type="nucleotide sequence ID" value="NZ_JANCLT010000003.1"/>
</dbReference>
<feature type="transmembrane region" description="Helical" evidence="1">
    <location>
        <begin position="7"/>
        <end position="25"/>
    </location>
</feature>
<name>A0AA41X3Z7_9BACI</name>
<keyword evidence="1" id="KW-0812">Transmembrane</keyword>
<keyword evidence="3" id="KW-1185">Reference proteome</keyword>
<organism evidence="2 3">
    <name type="scientific">Ectobacillus ponti</name>
    <dbReference type="NCBI Taxonomy" id="2961894"/>
    <lineage>
        <taxon>Bacteria</taxon>
        <taxon>Bacillati</taxon>
        <taxon>Bacillota</taxon>
        <taxon>Bacilli</taxon>
        <taxon>Bacillales</taxon>
        <taxon>Bacillaceae</taxon>
        <taxon>Ectobacillus</taxon>
    </lineage>
</organism>
<dbReference type="Proteomes" id="UP001156102">
    <property type="component" value="Unassembled WGS sequence"/>
</dbReference>
<evidence type="ECO:0000313" key="3">
    <source>
        <dbReference type="Proteomes" id="UP001156102"/>
    </source>
</evidence>
<evidence type="ECO:0000256" key="1">
    <source>
        <dbReference type="SAM" id="Phobius"/>
    </source>
</evidence>
<dbReference type="EMBL" id="JANCLT010000003">
    <property type="protein sequence ID" value="MCP8968317.1"/>
    <property type="molecule type" value="Genomic_DNA"/>
</dbReference>
<proteinExistence type="predicted"/>
<reference evidence="2" key="1">
    <citation type="submission" date="2022-07" db="EMBL/GenBank/DDBJ databases">
        <authorList>
            <person name="Li W.-J."/>
            <person name="Deng Q.-Q."/>
        </authorList>
    </citation>
    <scope>NUCLEOTIDE SEQUENCE</scope>
    <source>
        <strain evidence="2">SYSU M60031</strain>
    </source>
</reference>
<accession>A0AA41X3Z7</accession>